<dbReference type="GO" id="GO:0030832">
    <property type="term" value="P:regulation of actin filament length"/>
    <property type="evidence" value="ECO:0007669"/>
    <property type="project" value="TreeGrafter"/>
</dbReference>
<evidence type="ECO:0000259" key="14">
    <source>
        <dbReference type="PROSITE" id="PS51456"/>
    </source>
</evidence>
<dbReference type="GeneID" id="108674773"/>
<comment type="subcellular location">
    <subcellularLocation>
        <location evidence="2">Cell projection</location>
    </subcellularLocation>
    <subcellularLocation>
        <location evidence="1">Cytoplasm</location>
        <location evidence="1">Cytoskeleton</location>
    </subcellularLocation>
</comment>
<dbReference type="Gene3D" id="1.20.58.530">
    <property type="match status" value="1"/>
</dbReference>
<keyword evidence="8 12" id="KW-0505">Motor protein</keyword>
<dbReference type="PROSITE" id="PS51456">
    <property type="entry name" value="MYOSIN_MOTOR"/>
    <property type="match status" value="1"/>
</dbReference>
<evidence type="ECO:0000256" key="2">
    <source>
        <dbReference type="ARBA" id="ARBA00004316"/>
    </source>
</evidence>
<dbReference type="Pfam" id="PF00063">
    <property type="entry name" value="Myosin_head"/>
    <property type="match status" value="1"/>
</dbReference>
<feature type="non-terminal residue" evidence="16">
    <location>
        <position position="812"/>
    </location>
</feature>
<dbReference type="Proteomes" id="UP000694843">
    <property type="component" value="Unplaced"/>
</dbReference>
<evidence type="ECO:0000313" key="15">
    <source>
        <dbReference type="Proteomes" id="UP000694843"/>
    </source>
</evidence>
<sequence length="812" mass="90054">MEYDGLSDVLELSALPDPAEKFMLEGLLAEGAYGAVYEATDRWKCGVGELSRRCQRRCQKLPEDVIAYVLAAAVKGLCYMYSKHSVHRDVKCDNLLITETGVIKICDFGQVGYLDSTLSRRSTCVGSVCWVAPEVIACRSDKPYDYDLRCDVWSLGITALEMCEGTPPLASLPSVRALFHIAHNPPPSHRRPLDWSSNFRDFVAECLVKNPDHRPHMEELLEHPFLSPAVGEDDTPMKSRLVEICVLGASGPDRATPCGPTHAPQAITRRGFIKRERDGRSEQLIVEDLAALDEYNERIVVEALEERWQRGQLYTWLADVLIAVNTNAVKHAYDEPTHKQFLRRARCDNAPHIFAVADKAHQDLMHHRQNQTILLTGESGAGKSFSFLKVIEHLCYIGAQHQETLAKKIYGVVTILDAMGNATTELNASATRHTRHFDLLFSSSGKLCGLHVALSCLDKLRLTNVPSGGGNLHLLYYLYDGLALSSRLPQFGLSVGRRYALLPTHHCDNEVQNAHKLAQMEEALLLIGFSKDEITTAYHILAAILHLGNVRFGDSQVATVEDQAPVVEAARQLGVDHRKLSWALCQSCRVSPTGDVSPSAHSGARASAARDALVQALYARLVDTVVELINAKMAPKPAYRKGPRLAVSVMDMAGFEATEHNGLEQLLVNVLNEQMQFYYNQVVFSWEMNDYESEGVAGTQSFSFPDNRHLLEVFLAKRVGLLDLLDDCTKHASGETSLQDKLGSRADGRLITRLSNTEFAVAHYVGRVKYHIADMVHRNTDHITTELVHTLRGSSLPLVAAMFSAQLTRSGQ</sequence>
<dbReference type="SUPFAM" id="SSF52540">
    <property type="entry name" value="P-loop containing nucleoside triphosphate hydrolases"/>
    <property type="match status" value="1"/>
</dbReference>
<dbReference type="PRINTS" id="PR00193">
    <property type="entry name" value="MYOSINHEAVY"/>
</dbReference>
<dbReference type="InterPro" id="IPR036961">
    <property type="entry name" value="Kinesin_motor_dom_sf"/>
</dbReference>
<dbReference type="SMART" id="SM00242">
    <property type="entry name" value="MYSc"/>
    <property type="match status" value="1"/>
</dbReference>
<dbReference type="CDD" id="cd00124">
    <property type="entry name" value="MYSc"/>
    <property type="match status" value="1"/>
</dbReference>
<keyword evidence="7 12" id="KW-0518">Myosin</keyword>
<comment type="caution">
    <text evidence="12">Lacks conserved residue(s) required for the propagation of feature annotation.</text>
</comment>
<evidence type="ECO:0000256" key="7">
    <source>
        <dbReference type="ARBA" id="ARBA00023123"/>
    </source>
</evidence>
<comment type="similarity">
    <text evidence="12">Belongs to the TRAFAC class myosin-kinesin ATPase superfamily. Myosin family.</text>
</comment>
<dbReference type="InterPro" id="IPR000719">
    <property type="entry name" value="Prot_kinase_dom"/>
</dbReference>
<dbReference type="Gene3D" id="1.10.510.10">
    <property type="entry name" value="Transferase(Phosphotransferase) domain 1"/>
    <property type="match status" value="1"/>
</dbReference>
<dbReference type="Pfam" id="PF00069">
    <property type="entry name" value="Pkinase"/>
    <property type="match status" value="1"/>
</dbReference>
<dbReference type="PANTHER" id="PTHR46256">
    <property type="entry name" value="AGAP011099-PA"/>
    <property type="match status" value="1"/>
</dbReference>
<proteinExistence type="inferred from homology"/>
<dbReference type="SMART" id="SM00220">
    <property type="entry name" value="S_TKc"/>
    <property type="match status" value="1"/>
</dbReference>
<dbReference type="SUPFAM" id="SSF56112">
    <property type="entry name" value="Protein kinase-like (PK-like)"/>
    <property type="match status" value="1"/>
</dbReference>
<dbReference type="AlphaFoldDB" id="A0A8B7NWU9"/>
<evidence type="ECO:0000256" key="6">
    <source>
        <dbReference type="ARBA" id="ARBA00022840"/>
    </source>
</evidence>
<evidence type="ECO:0000256" key="10">
    <source>
        <dbReference type="ARBA" id="ARBA00023212"/>
    </source>
</evidence>
<dbReference type="Gene3D" id="3.40.850.10">
    <property type="entry name" value="Kinesin motor domain"/>
    <property type="match status" value="1"/>
</dbReference>
<dbReference type="GO" id="GO:0000146">
    <property type="term" value="F:microfilament motor activity"/>
    <property type="evidence" value="ECO:0007669"/>
    <property type="project" value="TreeGrafter"/>
</dbReference>
<dbReference type="Gene3D" id="1.20.120.720">
    <property type="entry name" value="Myosin VI head, motor domain, U50 subdomain"/>
    <property type="match status" value="1"/>
</dbReference>
<dbReference type="KEGG" id="hazt:108674773"/>
<keyword evidence="10" id="KW-0206">Cytoskeleton</keyword>
<dbReference type="InterPro" id="IPR001609">
    <property type="entry name" value="Myosin_head_motor_dom-like"/>
</dbReference>
<keyword evidence="11" id="KW-0966">Cell projection</keyword>
<dbReference type="OrthoDB" id="6108017at2759"/>
<dbReference type="Gene3D" id="1.10.10.820">
    <property type="match status" value="1"/>
</dbReference>
<feature type="binding site" evidence="12">
    <location>
        <begin position="377"/>
        <end position="384"/>
    </location>
    <ligand>
        <name>ATP</name>
        <dbReference type="ChEBI" id="CHEBI:30616"/>
    </ligand>
</feature>
<keyword evidence="5 12" id="KW-0547">Nucleotide-binding</keyword>
<keyword evidence="15" id="KW-1185">Reference proteome</keyword>
<dbReference type="RefSeq" id="XP_018018238.2">
    <property type="nucleotide sequence ID" value="XM_018162749.2"/>
</dbReference>
<evidence type="ECO:0000256" key="5">
    <source>
        <dbReference type="ARBA" id="ARBA00022741"/>
    </source>
</evidence>
<evidence type="ECO:0000256" key="1">
    <source>
        <dbReference type="ARBA" id="ARBA00004245"/>
    </source>
</evidence>
<name>A0A8B7NWU9_HYAAZ</name>
<dbReference type="InterPro" id="IPR011009">
    <property type="entry name" value="Kinase-like_dom_sf"/>
</dbReference>
<dbReference type="GO" id="GO:0003779">
    <property type="term" value="F:actin binding"/>
    <property type="evidence" value="ECO:0007669"/>
    <property type="project" value="UniProtKB-KW"/>
</dbReference>
<evidence type="ECO:0000256" key="11">
    <source>
        <dbReference type="ARBA" id="ARBA00023273"/>
    </source>
</evidence>
<feature type="domain" description="Myosin motor" evidence="14">
    <location>
        <begin position="284"/>
        <end position="812"/>
    </location>
</feature>
<dbReference type="GO" id="GO:0005524">
    <property type="term" value="F:ATP binding"/>
    <property type="evidence" value="ECO:0007669"/>
    <property type="project" value="UniProtKB-UniRule"/>
</dbReference>
<accession>A0A8B7NWU9</accession>
<evidence type="ECO:0000256" key="8">
    <source>
        <dbReference type="ARBA" id="ARBA00023175"/>
    </source>
</evidence>
<dbReference type="PROSITE" id="PS50011">
    <property type="entry name" value="PROTEIN_KINASE_DOM"/>
    <property type="match status" value="1"/>
</dbReference>
<evidence type="ECO:0000256" key="3">
    <source>
        <dbReference type="ARBA" id="ARBA00022490"/>
    </source>
</evidence>
<keyword evidence="4" id="KW-0677">Repeat</keyword>
<evidence type="ECO:0000256" key="12">
    <source>
        <dbReference type="PROSITE-ProRule" id="PRU00782"/>
    </source>
</evidence>
<evidence type="ECO:0000259" key="13">
    <source>
        <dbReference type="PROSITE" id="PS50011"/>
    </source>
</evidence>
<reference evidence="16" key="1">
    <citation type="submission" date="2025-08" db="UniProtKB">
        <authorList>
            <consortium name="RefSeq"/>
        </authorList>
    </citation>
    <scope>IDENTIFICATION</scope>
    <source>
        <tissue evidence="16">Whole organism</tissue>
    </source>
</reference>
<keyword evidence="9 12" id="KW-0009">Actin-binding</keyword>
<dbReference type="OMA" id="HEHEWIN"/>
<feature type="domain" description="Protein kinase" evidence="13">
    <location>
        <begin position="1"/>
        <end position="226"/>
    </location>
</feature>
<dbReference type="GO" id="GO:0042995">
    <property type="term" value="C:cell projection"/>
    <property type="evidence" value="ECO:0007669"/>
    <property type="project" value="UniProtKB-SubCell"/>
</dbReference>
<dbReference type="PANTHER" id="PTHR46256:SF2">
    <property type="entry name" value="NEITHER INACTIVATION NOR AFTERPOTENTIAL PROTEIN C"/>
    <property type="match status" value="1"/>
</dbReference>
<gene>
    <name evidence="16" type="primary">LOC108674773</name>
</gene>
<protein>
    <submittedName>
        <fullName evidence="16">Neither inactivation nor afterpotential protein C</fullName>
    </submittedName>
</protein>
<evidence type="ECO:0000313" key="16">
    <source>
        <dbReference type="RefSeq" id="XP_018018238.2"/>
    </source>
</evidence>
<dbReference type="InterPro" id="IPR027417">
    <property type="entry name" value="P-loop_NTPase"/>
</dbReference>
<keyword evidence="6 12" id="KW-0067">ATP-binding</keyword>
<dbReference type="GO" id="GO:0004674">
    <property type="term" value="F:protein serine/threonine kinase activity"/>
    <property type="evidence" value="ECO:0007669"/>
    <property type="project" value="TreeGrafter"/>
</dbReference>
<evidence type="ECO:0000256" key="4">
    <source>
        <dbReference type="ARBA" id="ARBA00022737"/>
    </source>
</evidence>
<evidence type="ECO:0000256" key="9">
    <source>
        <dbReference type="ARBA" id="ARBA00023203"/>
    </source>
</evidence>
<dbReference type="GO" id="GO:0016459">
    <property type="term" value="C:myosin complex"/>
    <property type="evidence" value="ECO:0007669"/>
    <property type="project" value="UniProtKB-KW"/>
</dbReference>
<keyword evidence="3" id="KW-0963">Cytoplasm</keyword>
<organism evidence="15 16">
    <name type="scientific">Hyalella azteca</name>
    <name type="common">Amphipod</name>
    <dbReference type="NCBI Taxonomy" id="294128"/>
    <lineage>
        <taxon>Eukaryota</taxon>
        <taxon>Metazoa</taxon>
        <taxon>Ecdysozoa</taxon>
        <taxon>Arthropoda</taxon>
        <taxon>Crustacea</taxon>
        <taxon>Multicrustacea</taxon>
        <taxon>Malacostraca</taxon>
        <taxon>Eumalacostraca</taxon>
        <taxon>Peracarida</taxon>
        <taxon>Amphipoda</taxon>
        <taxon>Senticaudata</taxon>
        <taxon>Talitrida</taxon>
        <taxon>Talitroidea</taxon>
        <taxon>Hyalellidae</taxon>
        <taxon>Hyalella</taxon>
    </lineage>
</organism>
<dbReference type="InterPro" id="IPR052409">
    <property type="entry name" value="Myosin-III_kinase_activity"/>
</dbReference>